<organism evidence="1">
    <name type="scientific">Rhizophora mucronata</name>
    <name type="common">Asiatic mangrove</name>
    <dbReference type="NCBI Taxonomy" id="61149"/>
    <lineage>
        <taxon>Eukaryota</taxon>
        <taxon>Viridiplantae</taxon>
        <taxon>Streptophyta</taxon>
        <taxon>Embryophyta</taxon>
        <taxon>Tracheophyta</taxon>
        <taxon>Spermatophyta</taxon>
        <taxon>Magnoliopsida</taxon>
        <taxon>eudicotyledons</taxon>
        <taxon>Gunneridae</taxon>
        <taxon>Pentapetalae</taxon>
        <taxon>rosids</taxon>
        <taxon>fabids</taxon>
        <taxon>Malpighiales</taxon>
        <taxon>Rhizophoraceae</taxon>
        <taxon>Rhizophora</taxon>
    </lineage>
</organism>
<accession>A0A2P2KH39</accession>
<proteinExistence type="predicted"/>
<evidence type="ECO:0000313" key="1">
    <source>
        <dbReference type="EMBL" id="MBX05020.1"/>
    </source>
</evidence>
<dbReference type="GO" id="GO:0006508">
    <property type="term" value="P:proteolysis"/>
    <property type="evidence" value="ECO:0007669"/>
    <property type="project" value="UniProtKB-KW"/>
</dbReference>
<keyword evidence="1" id="KW-0378">Hydrolase</keyword>
<keyword evidence="1" id="KW-0645">Protease</keyword>
<dbReference type="GO" id="GO:0008233">
    <property type="term" value="F:peptidase activity"/>
    <property type="evidence" value="ECO:0007669"/>
    <property type="project" value="UniProtKB-KW"/>
</dbReference>
<name>A0A2P2KH39_RHIMU</name>
<reference evidence="1" key="1">
    <citation type="submission" date="2018-02" db="EMBL/GenBank/DDBJ databases">
        <title>Rhizophora mucronata_Transcriptome.</title>
        <authorList>
            <person name="Meera S.P."/>
            <person name="Sreeshan A."/>
            <person name="Augustine A."/>
        </authorList>
    </citation>
    <scope>NUCLEOTIDE SEQUENCE</scope>
    <source>
        <tissue evidence="1">Leaf</tissue>
    </source>
</reference>
<dbReference type="EMBL" id="GGEC01024536">
    <property type="protein sequence ID" value="MBX05020.1"/>
    <property type="molecule type" value="Transcribed_RNA"/>
</dbReference>
<protein>
    <submittedName>
        <fullName evidence="1">Protease Do-like 5ic</fullName>
    </submittedName>
</protein>
<dbReference type="EMBL" id="GGEC01024531">
    <property type="protein sequence ID" value="MBX05015.1"/>
    <property type="molecule type" value="Transcribed_RNA"/>
</dbReference>
<dbReference type="AlphaFoldDB" id="A0A2P2KH39"/>
<sequence>MASKPVAIRGSIDNQIWYCLNNSVNWYCKVHSRGYSCPFSSESCCINSNNMSMQINQWPA</sequence>